<dbReference type="EMBL" id="CZDF01000148">
    <property type="protein sequence ID" value="CUR32258.1"/>
    <property type="molecule type" value="Genomic_DNA"/>
</dbReference>
<dbReference type="Proteomes" id="UP000184315">
    <property type="component" value="Unassembled WGS sequence"/>
</dbReference>
<sequence>MFNFFNKLSFVAIGTVLLFPSLPVQIASAAPSLGDGIICVAKGRTNQGHKIYFYTSVIDNNSMEKKQPVSVTINESINGQMQPAGLASTTYQGNDTYSGKSQAGSPISFSLLGNYSVIQIQHSGQTFTGICH</sequence>
<dbReference type="RefSeq" id="WP_222425230.1">
    <property type="nucleotide sequence ID" value="NZ_LN889796.1"/>
</dbReference>
<accession>A0A1J1LJP9</accession>
<protein>
    <submittedName>
        <fullName evidence="2">Similarity</fullName>
    </submittedName>
</protein>
<gene>
    <name evidence="2" type="ORF">PL9214430230</name>
</gene>
<keyword evidence="3" id="KW-1185">Reference proteome</keyword>
<reference evidence="3" key="1">
    <citation type="submission" date="2015-10" db="EMBL/GenBank/DDBJ databases">
        <authorList>
            <person name="Regsiter A."/>
            <person name="william w."/>
        </authorList>
    </citation>
    <scope>NUCLEOTIDE SEQUENCE [LARGE SCALE GENOMIC DNA]</scope>
</reference>
<evidence type="ECO:0000256" key="1">
    <source>
        <dbReference type="SAM" id="SignalP"/>
    </source>
</evidence>
<keyword evidence="1" id="KW-0732">Signal</keyword>
<dbReference type="AlphaFoldDB" id="A0A1J1LJP9"/>
<feature type="chain" id="PRO_5013312190" evidence="1">
    <location>
        <begin position="30"/>
        <end position="132"/>
    </location>
</feature>
<organism evidence="2 3">
    <name type="scientific">Planktothrix tepida PCC 9214</name>
    <dbReference type="NCBI Taxonomy" id="671072"/>
    <lineage>
        <taxon>Bacteria</taxon>
        <taxon>Bacillati</taxon>
        <taxon>Cyanobacteriota</taxon>
        <taxon>Cyanophyceae</taxon>
        <taxon>Oscillatoriophycideae</taxon>
        <taxon>Oscillatoriales</taxon>
        <taxon>Microcoleaceae</taxon>
        <taxon>Planktothrix</taxon>
    </lineage>
</organism>
<evidence type="ECO:0000313" key="2">
    <source>
        <dbReference type="EMBL" id="CUR32258.1"/>
    </source>
</evidence>
<feature type="signal peptide" evidence="1">
    <location>
        <begin position="1"/>
        <end position="29"/>
    </location>
</feature>
<name>A0A1J1LJP9_9CYAN</name>
<dbReference type="STRING" id="671072.PL9214430230"/>
<evidence type="ECO:0000313" key="3">
    <source>
        <dbReference type="Proteomes" id="UP000184315"/>
    </source>
</evidence>
<proteinExistence type="predicted"/>